<keyword evidence="1" id="KW-1133">Transmembrane helix</keyword>
<name>A0A7J7K2P9_BUGNE</name>
<feature type="domain" description="C-type lectin" evidence="2">
    <location>
        <begin position="12"/>
        <end position="77"/>
    </location>
</feature>
<keyword evidence="4" id="KW-1185">Reference proteome</keyword>
<dbReference type="SUPFAM" id="SSF56436">
    <property type="entry name" value="C-type lectin-like"/>
    <property type="match status" value="1"/>
</dbReference>
<dbReference type="EMBL" id="VXIV02001524">
    <property type="protein sequence ID" value="KAF6032231.1"/>
    <property type="molecule type" value="Genomic_DNA"/>
</dbReference>
<evidence type="ECO:0000256" key="1">
    <source>
        <dbReference type="SAM" id="Phobius"/>
    </source>
</evidence>
<keyword evidence="1" id="KW-0472">Membrane</keyword>
<dbReference type="InterPro" id="IPR016186">
    <property type="entry name" value="C-type_lectin-like/link_sf"/>
</dbReference>
<dbReference type="Gene3D" id="3.10.100.10">
    <property type="entry name" value="Mannose-Binding Protein A, subunit A"/>
    <property type="match status" value="1"/>
</dbReference>
<evidence type="ECO:0000313" key="3">
    <source>
        <dbReference type="EMBL" id="KAF6032231.1"/>
    </source>
</evidence>
<gene>
    <name evidence="3" type="ORF">EB796_009450</name>
</gene>
<dbReference type="Proteomes" id="UP000593567">
    <property type="component" value="Unassembled WGS sequence"/>
</dbReference>
<proteinExistence type="predicted"/>
<evidence type="ECO:0000313" key="4">
    <source>
        <dbReference type="Proteomes" id="UP000593567"/>
    </source>
</evidence>
<evidence type="ECO:0000259" key="2">
    <source>
        <dbReference type="PROSITE" id="PS50041"/>
    </source>
</evidence>
<feature type="transmembrane region" description="Helical" evidence="1">
    <location>
        <begin position="100"/>
        <end position="124"/>
    </location>
</feature>
<dbReference type="InterPro" id="IPR001304">
    <property type="entry name" value="C-type_lectin-like"/>
</dbReference>
<dbReference type="AlphaFoldDB" id="A0A7J7K2P9"/>
<accession>A0A7J7K2P9</accession>
<reference evidence="3" key="1">
    <citation type="submission" date="2020-06" db="EMBL/GenBank/DDBJ databases">
        <title>Draft genome of Bugula neritina, a colonial animal packing powerful symbionts and potential medicines.</title>
        <authorList>
            <person name="Rayko M."/>
        </authorList>
    </citation>
    <scope>NUCLEOTIDE SEQUENCE [LARGE SCALE GENOMIC DNA]</scope>
    <source>
        <strain evidence="3">Kwan_BN1</strain>
    </source>
</reference>
<dbReference type="PROSITE" id="PS50041">
    <property type="entry name" value="C_TYPE_LECTIN_2"/>
    <property type="match status" value="1"/>
</dbReference>
<dbReference type="CDD" id="cd00037">
    <property type="entry name" value="CLECT"/>
    <property type="match status" value="1"/>
</dbReference>
<sequence length="231" mass="26820">MWVDSGSGVNAWLGVVRDDESYPNWYLEDGGYHSTGEKKELKYTNWDDNEPEPIKNRKCAVFGFSSEFKWQASICNQFPYEYHIICQYDGPDGFLGKPEAYITVIVLSLILLMAGVIVFPCYCYRRRKALKTQLRKSREEDLYEDHIINTDRNTSAEYTREDNPQAHYAPVTNIPTNNNSYHNFNILSDPYIGMTSHCIKISVYRVMPCLYPQILLHRISSMVGVFHHPQI</sequence>
<keyword evidence="1" id="KW-0812">Transmembrane</keyword>
<organism evidence="3 4">
    <name type="scientific">Bugula neritina</name>
    <name type="common">Brown bryozoan</name>
    <name type="synonym">Sertularia neritina</name>
    <dbReference type="NCBI Taxonomy" id="10212"/>
    <lineage>
        <taxon>Eukaryota</taxon>
        <taxon>Metazoa</taxon>
        <taxon>Spiralia</taxon>
        <taxon>Lophotrochozoa</taxon>
        <taxon>Bryozoa</taxon>
        <taxon>Gymnolaemata</taxon>
        <taxon>Cheilostomatida</taxon>
        <taxon>Flustrina</taxon>
        <taxon>Buguloidea</taxon>
        <taxon>Bugulidae</taxon>
        <taxon>Bugula</taxon>
    </lineage>
</organism>
<comment type="caution">
    <text evidence="3">The sequence shown here is derived from an EMBL/GenBank/DDBJ whole genome shotgun (WGS) entry which is preliminary data.</text>
</comment>
<dbReference type="InterPro" id="IPR016187">
    <property type="entry name" value="CTDL_fold"/>
</dbReference>
<protein>
    <recommendedName>
        <fullName evidence="2">C-type lectin domain-containing protein</fullName>
    </recommendedName>
</protein>